<dbReference type="Pfam" id="PF13479">
    <property type="entry name" value="AAA_24"/>
    <property type="match status" value="1"/>
</dbReference>
<gene>
    <name evidence="1" type="ORF">SAMN02746091_02696</name>
</gene>
<name>A0A1M5CBX1_9CLOT</name>
<organism evidence="1 2">
    <name type="scientific">Caloramator proteoclasticus DSM 10124</name>
    <dbReference type="NCBI Taxonomy" id="1121262"/>
    <lineage>
        <taxon>Bacteria</taxon>
        <taxon>Bacillati</taxon>
        <taxon>Bacillota</taxon>
        <taxon>Clostridia</taxon>
        <taxon>Eubacteriales</taxon>
        <taxon>Clostridiaceae</taxon>
        <taxon>Caloramator</taxon>
    </lineage>
</organism>
<dbReference type="EMBL" id="FQVG01000113">
    <property type="protein sequence ID" value="SHF52264.1"/>
    <property type="molecule type" value="Genomic_DNA"/>
</dbReference>
<evidence type="ECO:0000313" key="2">
    <source>
        <dbReference type="Proteomes" id="UP000184423"/>
    </source>
</evidence>
<dbReference type="AlphaFoldDB" id="A0A1M5CBX1"/>
<dbReference type="Proteomes" id="UP000184423">
    <property type="component" value="Unassembled WGS sequence"/>
</dbReference>
<accession>A0A1M5CBX1</accession>
<keyword evidence="2" id="KW-1185">Reference proteome</keyword>
<evidence type="ECO:0000313" key="1">
    <source>
        <dbReference type="EMBL" id="SHF52264.1"/>
    </source>
</evidence>
<dbReference type="RefSeq" id="WP_159431482.1">
    <property type="nucleotide sequence ID" value="NZ_FQVG01000113.1"/>
</dbReference>
<proteinExistence type="predicted"/>
<reference evidence="2" key="1">
    <citation type="submission" date="2016-11" db="EMBL/GenBank/DDBJ databases">
        <authorList>
            <person name="Varghese N."/>
            <person name="Submissions S."/>
        </authorList>
    </citation>
    <scope>NUCLEOTIDE SEQUENCE [LARGE SCALE GENOMIC DNA]</scope>
    <source>
        <strain evidence="2">DSM 10124</strain>
    </source>
</reference>
<feature type="non-terminal residue" evidence="1">
    <location>
        <position position="1"/>
    </location>
</feature>
<sequence>LKETLENMEVEIVNIDYDEIKVNEFFRICDEIKNETEFEKAPSKLCEWCEYKLYCEGGETYMLLPENKRRDIKIDENPDMWIYADSYVGKSTFVDKFPNLLFLNTDGNTDNTTSPVVKIADEVTFEGRLKKVKMAWEVFLDVITELERKDNTFERVCIDLIEDLYEHCRLYMYKKLGIDHEQDAGFGKGWDMVRTEFLSAIKRLKNLGYQVIYISKEINTEITLKNGNKITTIKPNINEKIANVLAGTVDLTVRAFMDGDERYLLLEKNENIFGGGRFNFKVPRIKLDKDEFIKALKDAQESVMTAEDTEVLNTEETAIMKRRSRK</sequence>
<protein>
    <submittedName>
        <fullName evidence="1">Phage nucleotide-binding protein</fullName>
    </submittedName>
</protein>